<protein>
    <recommendedName>
        <fullName evidence="5">FRIGIDA-like protein</fullName>
    </recommendedName>
</protein>
<accession>A0A803PZY8</accession>
<evidence type="ECO:0000313" key="8">
    <source>
        <dbReference type="Proteomes" id="UP000596661"/>
    </source>
</evidence>
<reference evidence="7" key="1">
    <citation type="submission" date="2018-11" db="EMBL/GenBank/DDBJ databases">
        <authorList>
            <person name="Grassa J C."/>
        </authorList>
    </citation>
    <scope>NUCLEOTIDE SEQUENCE [LARGE SCALE GENOMIC DNA]</scope>
</reference>
<dbReference type="OMA" id="GEMSCEL"/>
<reference evidence="7" key="2">
    <citation type="submission" date="2021-03" db="UniProtKB">
        <authorList>
            <consortium name="EnsemblPlants"/>
        </authorList>
    </citation>
    <scope>IDENTIFICATION</scope>
</reference>
<dbReference type="AlphaFoldDB" id="A0A803PZY8"/>
<feature type="region of interest" description="Disordered" evidence="6">
    <location>
        <begin position="1"/>
        <end position="22"/>
    </location>
</feature>
<keyword evidence="2 5" id="KW-0217">Developmental protein</keyword>
<gene>
    <name evidence="7" type="primary">LOC115719432</name>
</gene>
<comment type="similarity">
    <text evidence="1 5">Belongs to the Frigida family.</text>
</comment>
<evidence type="ECO:0000313" key="7">
    <source>
        <dbReference type="EnsemblPlants" id="cds.evm.model.06.785"/>
    </source>
</evidence>
<dbReference type="GO" id="GO:0009908">
    <property type="term" value="P:flower development"/>
    <property type="evidence" value="ECO:0007669"/>
    <property type="project" value="UniProtKB-KW"/>
</dbReference>
<feature type="compositionally biased region" description="Basic and acidic residues" evidence="6">
    <location>
        <begin position="80"/>
        <end position="91"/>
    </location>
</feature>
<dbReference type="Gramene" id="evm.model.06.785">
    <property type="protein sequence ID" value="cds.evm.model.06.785"/>
    <property type="gene ID" value="evm.TU.06.785"/>
</dbReference>
<evidence type="ECO:0000256" key="1">
    <source>
        <dbReference type="ARBA" id="ARBA00008956"/>
    </source>
</evidence>
<feature type="region of interest" description="Disordered" evidence="6">
    <location>
        <begin position="389"/>
        <end position="446"/>
    </location>
</feature>
<sequence length="709" mass="77913">MSTTIDKTSPEHQSSPDPNKPQIRKAFNFLKAHASAVASFTLQWQDLEDHLQSINNSIQSKFDEFQQLQNPQNTQLPKVEEFQPSSHKEHLSSTLQPLIDSKKTKLNAPKKQVKSDQSTPAKVDGNAIPVSDGKSLMVYLKKNLKEHESIRDDVRHALKGLKDSGKLVLDAIKGFYPPGMKTGVVDPELSAMRRSSVLLLEELINVRPLINGPVKEEASKLSTLWKTKMNLEMVNSMEIWGFLLLLNAYGLAGEYNKDEILNLVGTVVQRKQAPEMFRSLGFSDKASDFIQNLISQDKMIEAVRFIYTFELVDKFPPVPLLKAHLQEAKKVANSILGNSHNSLKLKDDAANKEIAAMRSVIRCIEDYKLESELSPENLKEQIESLRKLKRERAPPTHSALAAKAQQQQQQQQSGQKRNFHDSKTQMKRQENRKKHPRSVPATGALSYPARAPTIVQLHHHSAGLYEGERADYLIQSDRMAVASNVSARAAAVQAMHHSAEGLFEGEGSEYYLPARMPSSGAAAPAANPSFGAASNIYSAEASRYQAGASYTGQGTEYSSRYYNLARSILDLHTNIPSGSHGLTNSPPVTQQQTNLAGGAYSLMSSNPETHHMSSAHYGLAGSGASSAHMNLPADIYGISVGASGRRTEQFGSTGAVQVTAGITSNVSPHSSLAYYPGDPPLRAVTYNDRPASSNSGYEIQSNRPYVFHL</sequence>
<evidence type="ECO:0000256" key="4">
    <source>
        <dbReference type="ARBA" id="ARBA00023089"/>
    </source>
</evidence>
<feature type="compositionally biased region" description="Polar residues" evidence="6">
    <location>
        <begin position="1"/>
        <end position="17"/>
    </location>
</feature>
<keyword evidence="4 5" id="KW-0287">Flowering</keyword>
<dbReference type="InterPro" id="IPR012474">
    <property type="entry name" value="Frigida"/>
</dbReference>
<name>A0A803PZY8_CANSA</name>
<dbReference type="PANTHER" id="PTHR31791">
    <property type="entry name" value="FRIGIDA-LIKE PROTEIN 3-RELATED"/>
    <property type="match status" value="1"/>
</dbReference>
<evidence type="ECO:0000256" key="6">
    <source>
        <dbReference type="SAM" id="MobiDB-lite"/>
    </source>
</evidence>
<dbReference type="Pfam" id="PF07899">
    <property type="entry name" value="Frigida"/>
    <property type="match status" value="1"/>
</dbReference>
<dbReference type="PANTHER" id="PTHR31791:SF32">
    <property type="entry name" value="FRIGIDA-LIKE PROTEIN"/>
    <property type="match status" value="1"/>
</dbReference>
<keyword evidence="8" id="KW-1185">Reference proteome</keyword>
<dbReference type="GO" id="GO:0030154">
    <property type="term" value="P:cell differentiation"/>
    <property type="evidence" value="ECO:0007669"/>
    <property type="project" value="UniProtKB-KW"/>
</dbReference>
<proteinExistence type="inferred from homology"/>
<evidence type="ECO:0000256" key="3">
    <source>
        <dbReference type="ARBA" id="ARBA00022782"/>
    </source>
</evidence>
<feature type="compositionally biased region" description="Basic and acidic residues" evidence="6">
    <location>
        <begin position="418"/>
        <end position="429"/>
    </location>
</feature>
<dbReference type="Proteomes" id="UP000596661">
    <property type="component" value="Chromosome 6"/>
</dbReference>
<dbReference type="OrthoDB" id="1166041at2759"/>
<dbReference type="EnsemblPlants" id="evm.model.06.785">
    <property type="protein sequence ID" value="cds.evm.model.06.785"/>
    <property type="gene ID" value="evm.TU.06.785"/>
</dbReference>
<evidence type="ECO:0000256" key="5">
    <source>
        <dbReference type="RuleBase" id="RU364012"/>
    </source>
</evidence>
<dbReference type="EMBL" id="UZAU01000579">
    <property type="status" value="NOT_ANNOTATED_CDS"/>
    <property type="molecule type" value="Genomic_DNA"/>
</dbReference>
<organism evidence="7 8">
    <name type="scientific">Cannabis sativa</name>
    <name type="common">Hemp</name>
    <name type="synonym">Marijuana</name>
    <dbReference type="NCBI Taxonomy" id="3483"/>
    <lineage>
        <taxon>Eukaryota</taxon>
        <taxon>Viridiplantae</taxon>
        <taxon>Streptophyta</taxon>
        <taxon>Embryophyta</taxon>
        <taxon>Tracheophyta</taxon>
        <taxon>Spermatophyta</taxon>
        <taxon>Magnoliopsida</taxon>
        <taxon>eudicotyledons</taxon>
        <taxon>Gunneridae</taxon>
        <taxon>Pentapetalae</taxon>
        <taxon>rosids</taxon>
        <taxon>fabids</taxon>
        <taxon>Rosales</taxon>
        <taxon>Cannabaceae</taxon>
        <taxon>Cannabis</taxon>
    </lineage>
</organism>
<evidence type="ECO:0000256" key="2">
    <source>
        <dbReference type="ARBA" id="ARBA00022473"/>
    </source>
</evidence>
<feature type="region of interest" description="Disordered" evidence="6">
    <location>
        <begin position="80"/>
        <end position="127"/>
    </location>
</feature>
<keyword evidence="3 5" id="KW-0221">Differentiation</keyword>